<protein>
    <submittedName>
        <fullName evidence="2">DUF2514 domain-containing protein</fullName>
    </submittedName>
</protein>
<sequence length="190" mass="20102">MRARILLAILITLAALFGVRAWNSHLVAQGDAQGAKRVQQAWDQAEAKRQAAESEAHAKAALKRAADETATRIAEQAKQKETERIAHEQAQREQDSRAALDTATSRNRSLLTTIAQLNANAAAAKLSGPGPQSCAAADVDGATAARNALGECSSRYTTLGGVADRLSNQVTGLQSYIKANVLEGEKKNGD</sequence>
<name>A0A373FUB5_COMTE</name>
<reference evidence="2 3" key="1">
    <citation type="submission" date="2018-08" db="EMBL/GenBank/DDBJ databases">
        <title>Comamonas testosteroni strain SWCO2.</title>
        <authorList>
            <person name="Jiang N."/>
            <person name="Zhang X.Z."/>
        </authorList>
    </citation>
    <scope>NUCLEOTIDE SEQUENCE [LARGE SCALE GENOMIC DNA]</scope>
    <source>
        <strain evidence="2 3">SWCO2</strain>
    </source>
</reference>
<feature type="region of interest" description="Disordered" evidence="1">
    <location>
        <begin position="78"/>
        <end position="103"/>
    </location>
</feature>
<accession>A0A373FUB5</accession>
<comment type="caution">
    <text evidence="2">The sequence shown here is derived from an EMBL/GenBank/DDBJ whole genome shotgun (WGS) entry which is preliminary data.</text>
</comment>
<evidence type="ECO:0000313" key="2">
    <source>
        <dbReference type="EMBL" id="RGE46999.1"/>
    </source>
</evidence>
<keyword evidence="3" id="KW-1185">Reference proteome</keyword>
<organism evidence="2 3">
    <name type="scientific">Comamonas testosteroni</name>
    <name type="common">Pseudomonas testosteroni</name>
    <dbReference type="NCBI Taxonomy" id="285"/>
    <lineage>
        <taxon>Bacteria</taxon>
        <taxon>Pseudomonadati</taxon>
        <taxon>Pseudomonadota</taxon>
        <taxon>Betaproteobacteria</taxon>
        <taxon>Burkholderiales</taxon>
        <taxon>Comamonadaceae</taxon>
        <taxon>Comamonas</taxon>
    </lineage>
</organism>
<feature type="compositionally biased region" description="Basic and acidic residues" evidence="1">
    <location>
        <begin position="78"/>
        <end position="98"/>
    </location>
</feature>
<gene>
    <name evidence="2" type="ORF">DZC30_00915</name>
</gene>
<dbReference type="AlphaFoldDB" id="A0A373FUB5"/>
<dbReference type="OrthoDB" id="8821430at2"/>
<evidence type="ECO:0000313" key="3">
    <source>
        <dbReference type="Proteomes" id="UP000261948"/>
    </source>
</evidence>
<dbReference type="EMBL" id="QURR01000001">
    <property type="protein sequence ID" value="RGE46999.1"/>
    <property type="molecule type" value="Genomic_DNA"/>
</dbReference>
<evidence type="ECO:0000256" key="1">
    <source>
        <dbReference type="SAM" id="MobiDB-lite"/>
    </source>
</evidence>
<dbReference type="Proteomes" id="UP000261948">
    <property type="component" value="Unassembled WGS sequence"/>
</dbReference>
<proteinExistence type="predicted"/>